<dbReference type="Proteomes" id="UP001201262">
    <property type="component" value="Unassembled WGS sequence"/>
</dbReference>
<dbReference type="RefSeq" id="XP_046071514.1">
    <property type="nucleotide sequence ID" value="XM_046222170.1"/>
</dbReference>
<sequence length="569" mass="63709">MAQEQDPQVEHAKTSTCFSELRITVSYRTRPGSSFNISLAVNKIRHGDGNDLLHNLKKGFDEIFLTIARAFDGQHGTSDVEGKIFTAIVSLCSSRILGRLRLVRHAWKAPKKSIKEILQNVIECVRQSGHGRIERVNVISIATTAVTKILPRLENLVEGIYQLQQMGTVHNVLELIPNKDIAPSLRESLLNMIGKVARYRQAARFLFRAAKKFSIVRQARVIPVNLPPEAFRPIGLGEYVPQNLPTISSAAPKYAKITNLNQIWRLLQTSDSEASDQFSNQTQKIFREAKVHAEIQLVFHCELHLVANKFPRVIRSTKDACHLCSTFISTHGKMHTLRCHGRLYPGWRLPIFGQLNSVQQEFIHILETQNRRSLDTFLLRRERTVYPCPNESTLLTLPTSMSTLMTFPHPELDSLGIELTRQGSPAGDTSSPVSKTFFAGDISESDFLTLKGSLLSSDPSDSYSPPQGIPLTKTIEASCKLSPLYAAGPLEVQIEYCKGSGQMPANDLPYSLEWLTAEDAEMERCHSRCVVDAESLDGESLHPICSDNSLYLVARGPVLRLKLTRRYVN</sequence>
<evidence type="ECO:0000313" key="2">
    <source>
        <dbReference type="Proteomes" id="UP001201262"/>
    </source>
</evidence>
<evidence type="ECO:0000313" key="1">
    <source>
        <dbReference type="EMBL" id="KAH8696578.1"/>
    </source>
</evidence>
<reference evidence="1" key="1">
    <citation type="submission" date="2021-12" db="EMBL/GenBank/DDBJ databases">
        <title>Convergent genome expansion in fungi linked to evolution of root-endophyte symbiosis.</title>
        <authorList>
            <consortium name="DOE Joint Genome Institute"/>
            <person name="Ke Y.-H."/>
            <person name="Bonito G."/>
            <person name="Liao H.-L."/>
            <person name="Looney B."/>
            <person name="Rojas-Flechas A."/>
            <person name="Nash J."/>
            <person name="Hameed K."/>
            <person name="Schadt C."/>
            <person name="Martin F."/>
            <person name="Crous P.W."/>
            <person name="Miettinen O."/>
            <person name="Magnuson J.K."/>
            <person name="Labbe J."/>
            <person name="Jacobson D."/>
            <person name="Doktycz M.J."/>
            <person name="Veneault-Fourrey C."/>
            <person name="Kuo A."/>
            <person name="Mondo S."/>
            <person name="Calhoun S."/>
            <person name="Riley R."/>
            <person name="Ohm R."/>
            <person name="LaButti K."/>
            <person name="Andreopoulos B."/>
            <person name="Pangilinan J."/>
            <person name="Nolan M."/>
            <person name="Tritt A."/>
            <person name="Clum A."/>
            <person name="Lipzen A."/>
            <person name="Daum C."/>
            <person name="Barry K."/>
            <person name="Grigoriev I.V."/>
            <person name="Vilgalys R."/>
        </authorList>
    </citation>
    <scope>NUCLEOTIDE SEQUENCE</scope>
    <source>
        <strain evidence="1">PMI_201</strain>
    </source>
</reference>
<proteinExistence type="predicted"/>
<accession>A0AAD4Q062</accession>
<organism evidence="1 2">
    <name type="scientific">Talaromyces proteolyticus</name>
    <dbReference type="NCBI Taxonomy" id="1131652"/>
    <lineage>
        <taxon>Eukaryota</taxon>
        <taxon>Fungi</taxon>
        <taxon>Dikarya</taxon>
        <taxon>Ascomycota</taxon>
        <taxon>Pezizomycotina</taxon>
        <taxon>Eurotiomycetes</taxon>
        <taxon>Eurotiomycetidae</taxon>
        <taxon>Eurotiales</taxon>
        <taxon>Trichocomaceae</taxon>
        <taxon>Talaromyces</taxon>
        <taxon>Talaromyces sect. Bacilispori</taxon>
    </lineage>
</organism>
<dbReference type="EMBL" id="JAJTJA010000007">
    <property type="protein sequence ID" value="KAH8696578.1"/>
    <property type="molecule type" value="Genomic_DNA"/>
</dbReference>
<name>A0AAD4Q062_9EURO</name>
<dbReference type="AlphaFoldDB" id="A0AAD4Q062"/>
<dbReference type="Pfam" id="PF14441">
    <property type="entry name" value="OTT_1508_deam"/>
    <property type="match status" value="1"/>
</dbReference>
<keyword evidence="2" id="KW-1185">Reference proteome</keyword>
<comment type="caution">
    <text evidence="1">The sequence shown here is derived from an EMBL/GenBank/DDBJ whole genome shotgun (WGS) entry which is preliminary data.</text>
</comment>
<dbReference type="InterPro" id="IPR027796">
    <property type="entry name" value="OTT_1508_deam-like"/>
</dbReference>
<gene>
    <name evidence="1" type="ORF">BGW36DRAFT_462412</name>
</gene>
<protein>
    <submittedName>
        <fullName evidence="1">Uncharacterized protein</fullName>
    </submittedName>
</protein>
<dbReference type="GeneID" id="70252457"/>